<evidence type="ECO:0000313" key="2">
    <source>
        <dbReference type="Proteomes" id="UP000828941"/>
    </source>
</evidence>
<reference evidence="1 2" key="1">
    <citation type="journal article" date="2022" name="DNA Res.">
        <title>Chromosomal-level genome assembly of the orchid tree Bauhinia variegata (Leguminosae; Cercidoideae) supports the allotetraploid origin hypothesis of Bauhinia.</title>
        <authorList>
            <person name="Zhong Y."/>
            <person name="Chen Y."/>
            <person name="Zheng D."/>
            <person name="Pang J."/>
            <person name="Liu Y."/>
            <person name="Luo S."/>
            <person name="Meng S."/>
            <person name="Qian L."/>
            <person name="Wei D."/>
            <person name="Dai S."/>
            <person name="Zhou R."/>
        </authorList>
    </citation>
    <scope>NUCLEOTIDE SEQUENCE [LARGE SCALE GENOMIC DNA]</scope>
    <source>
        <strain evidence="1">BV-YZ2020</strain>
    </source>
</reference>
<dbReference type="EMBL" id="CM039434">
    <property type="protein sequence ID" value="KAI4323300.1"/>
    <property type="molecule type" value="Genomic_DNA"/>
</dbReference>
<name>A0ACB9MK10_BAUVA</name>
<proteinExistence type="predicted"/>
<sequence>MCSSKAKVTLGIEAATVTPPVARINGRPVLQPTCNRVPNLERRNSIKKVSPKSSPPPSLPLGSKTSLTPPVSPKSKSPRPPAIKRGNELNSSSEKLVIPRNSTKAPTLERKKSKSFKEGSCGIGLSGSLETSLSYSSSLITESPGSIAAVRREQMALQQAQRKMRIAHYGRSKSAKFERIVPLDPSATLATKTAEEEKRCSFITVNSDPIYIAYHDEEWGVPAHDDKMLFELLVLSGAQVGSDWTSILKKRQNFRTAFSEFEPEIVANLTEKQMLCISSEYGIDISRVRGVVDNANRILEVKKDFGSFDRYIWGFVNHKPISTQYKFGHKIPVKTSKSESISKDMVRRGFRCVGPTVVHSFMQAAGLTNDHLITCHRHLQCTLAASRPSCTIEPSDL</sequence>
<comment type="caution">
    <text evidence="1">The sequence shown here is derived from an EMBL/GenBank/DDBJ whole genome shotgun (WGS) entry which is preliminary data.</text>
</comment>
<protein>
    <submittedName>
        <fullName evidence="1">Uncharacterized protein</fullName>
    </submittedName>
</protein>
<evidence type="ECO:0000313" key="1">
    <source>
        <dbReference type="EMBL" id="KAI4323300.1"/>
    </source>
</evidence>
<dbReference type="Proteomes" id="UP000828941">
    <property type="component" value="Chromosome 9"/>
</dbReference>
<gene>
    <name evidence="1" type="ORF">L6164_022917</name>
</gene>
<accession>A0ACB9MK10</accession>
<organism evidence="1 2">
    <name type="scientific">Bauhinia variegata</name>
    <name type="common">Purple orchid tree</name>
    <name type="synonym">Phanera variegata</name>
    <dbReference type="NCBI Taxonomy" id="167791"/>
    <lineage>
        <taxon>Eukaryota</taxon>
        <taxon>Viridiplantae</taxon>
        <taxon>Streptophyta</taxon>
        <taxon>Embryophyta</taxon>
        <taxon>Tracheophyta</taxon>
        <taxon>Spermatophyta</taxon>
        <taxon>Magnoliopsida</taxon>
        <taxon>eudicotyledons</taxon>
        <taxon>Gunneridae</taxon>
        <taxon>Pentapetalae</taxon>
        <taxon>rosids</taxon>
        <taxon>fabids</taxon>
        <taxon>Fabales</taxon>
        <taxon>Fabaceae</taxon>
        <taxon>Cercidoideae</taxon>
        <taxon>Cercideae</taxon>
        <taxon>Bauhiniinae</taxon>
        <taxon>Bauhinia</taxon>
    </lineage>
</organism>
<keyword evidence="2" id="KW-1185">Reference proteome</keyword>